<dbReference type="SUPFAM" id="SSF52402">
    <property type="entry name" value="Adenine nucleotide alpha hydrolases-like"/>
    <property type="match status" value="2"/>
</dbReference>
<feature type="domain" description="UspA" evidence="1">
    <location>
        <begin position="3"/>
        <end position="148"/>
    </location>
</feature>
<dbReference type="CDD" id="cd00293">
    <property type="entry name" value="USP-like"/>
    <property type="match status" value="1"/>
</dbReference>
<dbReference type="Gene3D" id="3.40.50.12370">
    <property type="match status" value="1"/>
</dbReference>
<gene>
    <name evidence="2" type="ORF">DX873_16060</name>
</gene>
<evidence type="ECO:0000313" key="2">
    <source>
        <dbReference type="EMBL" id="RDY58043.1"/>
    </source>
</evidence>
<dbReference type="RefSeq" id="WP_116185513.1">
    <property type="nucleotide sequence ID" value="NZ_QTJX01000005.1"/>
</dbReference>
<proteinExistence type="predicted"/>
<dbReference type="Pfam" id="PF00582">
    <property type="entry name" value="Usp"/>
    <property type="match status" value="1"/>
</dbReference>
<evidence type="ECO:0000259" key="1">
    <source>
        <dbReference type="Pfam" id="PF00582"/>
    </source>
</evidence>
<dbReference type="OrthoDB" id="9788959at2"/>
<dbReference type="InterPro" id="IPR006016">
    <property type="entry name" value="UspA"/>
</dbReference>
<sequence>MDKRVLLPTDYSRNALNALRYAMQLYKDVECDFYVLNAFQVSGYTLDSMMVPEPGERLYETAKKDSRVKMERLMKMIKLYPENPKHRFHSISTFNSIVEAINHVIAAKDIDIVIMGTKGLTESRARIFGTNTVAVMERIKECPVIAVPVDYSFSTPKEILFPTDYKTDYKKQEIGHLIEIAKLHDSKINVVHIDKDKDGKLSKSEEANKQLLQDILNGSDYEMHFVPGVKVSKGINLFMENKPCDMIAFLNRKHWFFGSMLSNPLVKEIGYDPTIPILELNDN</sequence>
<evidence type="ECO:0000313" key="3">
    <source>
        <dbReference type="Proteomes" id="UP000261828"/>
    </source>
</evidence>
<organism evidence="2 3">
    <name type="scientific">Flagellimonas nanhaiensis</name>
    <dbReference type="NCBI Taxonomy" id="2292706"/>
    <lineage>
        <taxon>Bacteria</taxon>
        <taxon>Pseudomonadati</taxon>
        <taxon>Bacteroidota</taxon>
        <taxon>Flavobacteriia</taxon>
        <taxon>Flavobacteriales</taxon>
        <taxon>Flavobacteriaceae</taxon>
        <taxon>Flagellimonas</taxon>
    </lineage>
</organism>
<dbReference type="Proteomes" id="UP000261828">
    <property type="component" value="Unassembled WGS sequence"/>
</dbReference>
<dbReference type="AlphaFoldDB" id="A0A371JM03"/>
<accession>A0A371JM03</accession>
<keyword evidence="3" id="KW-1185">Reference proteome</keyword>
<reference evidence="2 3" key="1">
    <citation type="submission" date="2018-08" db="EMBL/GenBank/DDBJ databases">
        <title>Muricauda nanhaiensis sp. nov., isolated from seawater of the South China Sea.</title>
        <authorList>
            <person name="Dang Y."/>
        </authorList>
    </citation>
    <scope>NUCLEOTIDE SEQUENCE [LARGE SCALE GENOMIC DNA]</scope>
    <source>
        <strain evidence="2 3">SM1704</strain>
    </source>
</reference>
<comment type="caution">
    <text evidence="2">The sequence shown here is derived from an EMBL/GenBank/DDBJ whole genome shotgun (WGS) entry which is preliminary data.</text>
</comment>
<protein>
    <submittedName>
        <fullName evidence="2">Universal stress protein</fullName>
    </submittedName>
</protein>
<dbReference type="EMBL" id="QTJX01000005">
    <property type="protein sequence ID" value="RDY58043.1"/>
    <property type="molecule type" value="Genomic_DNA"/>
</dbReference>
<name>A0A371JM03_9FLAO</name>